<evidence type="ECO:0000256" key="2">
    <source>
        <dbReference type="ARBA" id="ARBA00022801"/>
    </source>
</evidence>
<dbReference type="SUPFAM" id="SSF56281">
    <property type="entry name" value="Metallo-hydrolase/oxidoreductase"/>
    <property type="match status" value="1"/>
</dbReference>
<dbReference type="InterPro" id="IPR044094">
    <property type="entry name" value="AtsA-like_MBL-fold"/>
</dbReference>
<dbReference type="STRING" id="37928.SAMN04489742_2181"/>
<dbReference type="PANTHER" id="PTHR46018">
    <property type="entry name" value="ZINC PHOSPHODIESTERASE ELAC PROTEIN 1"/>
    <property type="match status" value="1"/>
</dbReference>
<evidence type="ECO:0000256" key="1">
    <source>
        <dbReference type="ARBA" id="ARBA00022759"/>
    </source>
</evidence>
<protein>
    <submittedName>
        <fullName evidence="6">Ribonuclease BN, tRNA processing enzyme</fullName>
    </submittedName>
</protein>
<evidence type="ECO:0000259" key="5">
    <source>
        <dbReference type="Pfam" id="PF12706"/>
    </source>
</evidence>
<evidence type="ECO:0000313" key="6">
    <source>
        <dbReference type="EMBL" id="SDQ69653.1"/>
    </source>
</evidence>
<dbReference type="Proteomes" id="UP000181917">
    <property type="component" value="Unassembled WGS sequence"/>
</dbReference>
<proteinExistence type="predicted"/>
<feature type="domain" description="Metallo-beta-lactamase" evidence="4">
    <location>
        <begin position="43"/>
        <end position="88"/>
    </location>
</feature>
<keyword evidence="1" id="KW-0255">Endonuclease</keyword>
<sequence length="356" mass="38443">MTTETVPTPELKPHVVALGTAGGPRWWKGAGQGERAGIATAVMVGDAAYLVDMGHGVGRQLMMAGIEIPQIRGMFLTHLHSDHTIDLASMTVFGFLHIVNPAQRPIRILGPGNRGMLPLPSPRATTAPEPLFSENPTLGTREMVETLLRAYSTDVNDRVIDSLRPSPLKYFQAEDIVVPGSSGFHPNANPTPDMEPFEVYRDDLVTVTATLVRHPPIAPAYAFRFDTAGGSVTISGDTAPCNNLVRLAEDTDLLMHEAIDFGWVEKAYAHEEPTTAQASVDHHHKSHTSPRQAGEIATRAGARALALHHLVPGTADPAVWRRAEETFAGPVYVPDDLEIISFARDSVPSLATAEKV</sequence>
<name>A0A1H1CZK2_9MICC</name>
<dbReference type="RefSeq" id="WP_074700421.1">
    <property type="nucleotide sequence ID" value="NZ_CP018863.1"/>
</dbReference>
<keyword evidence="1" id="KW-0540">Nuclease</keyword>
<evidence type="ECO:0000259" key="4">
    <source>
        <dbReference type="Pfam" id="PF00753"/>
    </source>
</evidence>
<feature type="region of interest" description="Disordered" evidence="3">
    <location>
        <begin position="273"/>
        <end position="292"/>
    </location>
</feature>
<accession>A0A1H1CZK2</accession>
<dbReference type="AlphaFoldDB" id="A0A1H1CZK2"/>
<dbReference type="KEGG" id="acry:AC20117_06500"/>
<dbReference type="Pfam" id="PF00753">
    <property type="entry name" value="Lactamase_B"/>
    <property type="match status" value="1"/>
</dbReference>
<feature type="domain" description="Metallo-beta-lactamase" evidence="5">
    <location>
        <begin position="155"/>
        <end position="309"/>
    </location>
</feature>
<keyword evidence="2" id="KW-0378">Hydrolase</keyword>
<dbReference type="PANTHER" id="PTHR46018:SF2">
    <property type="entry name" value="ZINC PHOSPHODIESTERASE ELAC PROTEIN 1"/>
    <property type="match status" value="1"/>
</dbReference>
<organism evidence="6 7">
    <name type="scientific">Crystallibacter crystallopoietes</name>
    <dbReference type="NCBI Taxonomy" id="37928"/>
    <lineage>
        <taxon>Bacteria</taxon>
        <taxon>Bacillati</taxon>
        <taxon>Actinomycetota</taxon>
        <taxon>Actinomycetes</taxon>
        <taxon>Micrococcales</taxon>
        <taxon>Micrococcaceae</taxon>
        <taxon>Crystallibacter</taxon>
    </lineage>
</organism>
<reference evidence="6 7" key="1">
    <citation type="submission" date="2016-10" db="EMBL/GenBank/DDBJ databases">
        <authorList>
            <person name="de Groot N.N."/>
        </authorList>
    </citation>
    <scope>NUCLEOTIDE SEQUENCE [LARGE SCALE GENOMIC DNA]</scope>
    <source>
        <strain evidence="6 7">DSM 20117</strain>
    </source>
</reference>
<dbReference type="EMBL" id="FNKH01000002">
    <property type="protein sequence ID" value="SDQ69653.1"/>
    <property type="molecule type" value="Genomic_DNA"/>
</dbReference>
<dbReference type="InterPro" id="IPR036866">
    <property type="entry name" value="RibonucZ/Hydroxyglut_hydro"/>
</dbReference>
<dbReference type="CDD" id="cd07719">
    <property type="entry name" value="arylsulfatase_AtsA-like_MBL-fold"/>
    <property type="match status" value="1"/>
</dbReference>
<gene>
    <name evidence="6" type="ORF">SAMN04489742_2181</name>
</gene>
<dbReference type="OrthoDB" id="4137979at2"/>
<dbReference type="Gene3D" id="3.60.15.10">
    <property type="entry name" value="Ribonuclease Z/Hydroxyacylglutathione hydrolase-like"/>
    <property type="match status" value="1"/>
</dbReference>
<dbReference type="GO" id="GO:0042781">
    <property type="term" value="F:3'-tRNA processing endoribonuclease activity"/>
    <property type="evidence" value="ECO:0007669"/>
    <property type="project" value="TreeGrafter"/>
</dbReference>
<keyword evidence="7" id="KW-1185">Reference proteome</keyword>
<dbReference type="Pfam" id="PF12706">
    <property type="entry name" value="Lactamase_B_2"/>
    <property type="match status" value="1"/>
</dbReference>
<evidence type="ECO:0000256" key="3">
    <source>
        <dbReference type="SAM" id="MobiDB-lite"/>
    </source>
</evidence>
<dbReference type="InterPro" id="IPR001279">
    <property type="entry name" value="Metallo-B-lactamas"/>
</dbReference>
<evidence type="ECO:0000313" key="7">
    <source>
        <dbReference type="Proteomes" id="UP000181917"/>
    </source>
</evidence>